<reference evidence="2" key="1">
    <citation type="journal article" date="2022" name="bioRxiv">
        <title>Sequencing and chromosome-scale assembly of the giantPleurodeles waltlgenome.</title>
        <authorList>
            <person name="Brown T."/>
            <person name="Elewa A."/>
            <person name="Iarovenko S."/>
            <person name="Subramanian E."/>
            <person name="Araus A.J."/>
            <person name="Petzold A."/>
            <person name="Susuki M."/>
            <person name="Suzuki K.-i.T."/>
            <person name="Hayashi T."/>
            <person name="Toyoda A."/>
            <person name="Oliveira C."/>
            <person name="Osipova E."/>
            <person name="Leigh N.D."/>
            <person name="Simon A."/>
            <person name="Yun M.H."/>
        </authorList>
    </citation>
    <scope>NUCLEOTIDE SEQUENCE</scope>
    <source>
        <strain evidence="2">20211129_DDA</strain>
        <tissue evidence="2">Liver</tissue>
    </source>
</reference>
<evidence type="ECO:0000313" key="3">
    <source>
        <dbReference type="Proteomes" id="UP001066276"/>
    </source>
</evidence>
<organism evidence="2 3">
    <name type="scientific">Pleurodeles waltl</name>
    <name type="common">Iberian ribbed newt</name>
    <dbReference type="NCBI Taxonomy" id="8319"/>
    <lineage>
        <taxon>Eukaryota</taxon>
        <taxon>Metazoa</taxon>
        <taxon>Chordata</taxon>
        <taxon>Craniata</taxon>
        <taxon>Vertebrata</taxon>
        <taxon>Euteleostomi</taxon>
        <taxon>Amphibia</taxon>
        <taxon>Batrachia</taxon>
        <taxon>Caudata</taxon>
        <taxon>Salamandroidea</taxon>
        <taxon>Salamandridae</taxon>
        <taxon>Pleurodelinae</taxon>
        <taxon>Pleurodeles</taxon>
    </lineage>
</organism>
<protein>
    <submittedName>
        <fullName evidence="2">Uncharacterized protein</fullName>
    </submittedName>
</protein>
<comment type="caution">
    <text evidence="2">The sequence shown here is derived from an EMBL/GenBank/DDBJ whole genome shotgun (WGS) entry which is preliminary data.</text>
</comment>
<sequence>MVPGVWCPGSVSDVGPVSGARGQSLVPDLSLWCPGVVSPGGGGLLTAAEDDGGSWDLGLVGSWSSSALCNTVLLAPRSHGGSRQQQREQHGPKDPGDGEQHAGGAEHQRDPQARQEAAAGDPGSQALDERVSAG</sequence>
<evidence type="ECO:0000256" key="1">
    <source>
        <dbReference type="SAM" id="MobiDB-lite"/>
    </source>
</evidence>
<dbReference type="EMBL" id="JANPWB010000008">
    <property type="protein sequence ID" value="KAJ1164907.1"/>
    <property type="molecule type" value="Genomic_DNA"/>
</dbReference>
<dbReference type="Proteomes" id="UP001066276">
    <property type="component" value="Chromosome 4_2"/>
</dbReference>
<keyword evidence="3" id="KW-1185">Reference proteome</keyword>
<accession>A0AAV7SLD6</accession>
<proteinExistence type="predicted"/>
<dbReference type="AlphaFoldDB" id="A0AAV7SLD6"/>
<feature type="region of interest" description="Disordered" evidence="1">
    <location>
        <begin position="75"/>
        <end position="134"/>
    </location>
</feature>
<gene>
    <name evidence="2" type="ORF">NDU88_005339</name>
</gene>
<name>A0AAV7SLD6_PLEWA</name>
<feature type="compositionally biased region" description="Basic and acidic residues" evidence="1">
    <location>
        <begin position="85"/>
        <end position="113"/>
    </location>
</feature>
<evidence type="ECO:0000313" key="2">
    <source>
        <dbReference type="EMBL" id="KAJ1164907.1"/>
    </source>
</evidence>